<feature type="non-terminal residue" evidence="5">
    <location>
        <position position="1"/>
    </location>
</feature>
<dbReference type="PRINTS" id="PR00368">
    <property type="entry name" value="FADPNR"/>
</dbReference>
<feature type="non-terminal residue" evidence="5">
    <location>
        <position position="307"/>
    </location>
</feature>
<dbReference type="PANTHER" id="PTHR48105">
    <property type="entry name" value="THIOREDOXIN REDUCTASE 1-RELATED-RELATED"/>
    <property type="match status" value="1"/>
</dbReference>
<keyword evidence="2" id="KW-0285">Flavoprotein</keyword>
<dbReference type="Gene3D" id="3.50.50.60">
    <property type="entry name" value="FAD/NAD(P)-binding domain"/>
    <property type="match status" value="2"/>
</dbReference>
<protein>
    <submittedName>
        <fullName evidence="5">FAD/NAD(P)-binding domain-containing protein</fullName>
    </submittedName>
</protein>
<dbReference type="Proteomes" id="UP000799750">
    <property type="component" value="Unassembled WGS sequence"/>
</dbReference>
<dbReference type="InterPro" id="IPR036188">
    <property type="entry name" value="FAD/NAD-bd_sf"/>
</dbReference>
<gene>
    <name evidence="5" type="ORF">BU16DRAFT_423042</name>
</gene>
<dbReference type="InterPro" id="IPR050097">
    <property type="entry name" value="Ferredoxin-NADP_redctase_2"/>
</dbReference>
<organism evidence="5 6">
    <name type="scientific">Lophium mytilinum</name>
    <dbReference type="NCBI Taxonomy" id="390894"/>
    <lineage>
        <taxon>Eukaryota</taxon>
        <taxon>Fungi</taxon>
        <taxon>Dikarya</taxon>
        <taxon>Ascomycota</taxon>
        <taxon>Pezizomycotina</taxon>
        <taxon>Dothideomycetes</taxon>
        <taxon>Pleosporomycetidae</taxon>
        <taxon>Mytilinidiales</taxon>
        <taxon>Mytilinidiaceae</taxon>
        <taxon>Lophium</taxon>
    </lineage>
</organism>
<keyword evidence="3" id="KW-0560">Oxidoreductase</keyword>
<dbReference type="PRINTS" id="PR00469">
    <property type="entry name" value="PNDRDTASEII"/>
</dbReference>
<dbReference type="EMBL" id="MU004188">
    <property type="protein sequence ID" value="KAF2496115.1"/>
    <property type="molecule type" value="Genomic_DNA"/>
</dbReference>
<evidence type="ECO:0000256" key="3">
    <source>
        <dbReference type="ARBA" id="ARBA00023002"/>
    </source>
</evidence>
<dbReference type="SUPFAM" id="SSF51905">
    <property type="entry name" value="FAD/NAD(P)-binding domain"/>
    <property type="match status" value="1"/>
</dbReference>
<proteinExistence type="inferred from homology"/>
<dbReference type="AlphaFoldDB" id="A0A6A6QUN1"/>
<sequence length="307" mass="32579">SSQIYDVLVVGGGPAGLAAALTGARVRANVLLVDSGEYRNAGIKHMHTVPSRDHIAPEEFRAAARAQFERYPHVQIKSARIVEAVQKETASGFPGFEIRDDKGETYAGRKLVLATGSRDVFPAIEGFAENWPSHIYQCLGCDGFEQRGTPIGILGFAGPEGAHLATMALAFDKRVTVFSNGPVSDAAPIQAGLAAVKAQGVKLDERKIRRLINNGESHEQGVSIEFEDGESVTLGFLVNKPPTVNRAQGLMEQLGVKTVPKEKGGHVEVVGMMNETSVKGCFVAGDTMTPMKQVAIAMAEGLKAAAG</sequence>
<feature type="domain" description="FAD/NAD(P)-binding" evidence="4">
    <location>
        <begin position="5"/>
        <end position="301"/>
    </location>
</feature>
<keyword evidence="6" id="KW-1185">Reference proteome</keyword>
<evidence type="ECO:0000256" key="1">
    <source>
        <dbReference type="ARBA" id="ARBA00009333"/>
    </source>
</evidence>
<name>A0A6A6QUN1_9PEZI</name>
<dbReference type="GO" id="GO:0016491">
    <property type="term" value="F:oxidoreductase activity"/>
    <property type="evidence" value="ECO:0007669"/>
    <property type="project" value="UniProtKB-KW"/>
</dbReference>
<dbReference type="GO" id="GO:0097237">
    <property type="term" value="P:cellular response to toxic substance"/>
    <property type="evidence" value="ECO:0007669"/>
    <property type="project" value="UniProtKB-ARBA"/>
</dbReference>
<dbReference type="InterPro" id="IPR023753">
    <property type="entry name" value="FAD/NAD-binding_dom"/>
</dbReference>
<dbReference type="Pfam" id="PF07992">
    <property type="entry name" value="Pyr_redox_2"/>
    <property type="match status" value="1"/>
</dbReference>
<dbReference type="OrthoDB" id="10260355at2759"/>
<reference evidence="5" key="1">
    <citation type="journal article" date="2020" name="Stud. Mycol.">
        <title>101 Dothideomycetes genomes: a test case for predicting lifestyles and emergence of pathogens.</title>
        <authorList>
            <person name="Haridas S."/>
            <person name="Albert R."/>
            <person name="Binder M."/>
            <person name="Bloem J."/>
            <person name="Labutti K."/>
            <person name="Salamov A."/>
            <person name="Andreopoulos B."/>
            <person name="Baker S."/>
            <person name="Barry K."/>
            <person name="Bills G."/>
            <person name="Bluhm B."/>
            <person name="Cannon C."/>
            <person name="Castanera R."/>
            <person name="Culley D."/>
            <person name="Daum C."/>
            <person name="Ezra D."/>
            <person name="Gonzalez J."/>
            <person name="Henrissat B."/>
            <person name="Kuo A."/>
            <person name="Liang C."/>
            <person name="Lipzen A."/>
            <person name="Lutzoni F."/>
            <person name="Magnuson J."/>
            <person name="Mondo S."/>
            <person name="Nolan M."/>
            <person name="Ohm R."/>
            <person name="Pangilinan J."/>
            <person name="Park H.-J."/>
            <person name="Ramirez L."/>
            <person name="Alfaro M."/>
            <person name="Sun H."/>
            <person name="Tritt A."/>
            <person name="Yoshinaga Y."/>
            <person name="Zwiers L.-H."/>
            <person name="Turgeon B."/>
            <person name="Goodwin S."/>
            <person name="Spatafora J."/>
            <person name="Crous P."/>
            <person name="Grigoriev I."/>
        </authorList>
    </citation>
    <scope>NUCLEOTIDE SEQUENCE</scope>
    <source>
        <strain evidence="5">CBS 269.34</strain>
    </source>
</reference>
<evidence type="ECO:0000313" key="6">
    <source>
        <dbReference type="Proteomes" id="UP000799750"/>
    </source>
</evidence>
<comment type="similarity">
    <text evidence="1">Belongs to the class-II pyridine nucleotide-disulfide oxidoreductase family.</text>
</comment>
<evidence type="ECO:0000259" key="4">
    <source>
        <dbReference type="Pfam" id="PF07992"/>
    </source>
</evidence>
<evidence type="ECO:0000256" key="2">
    <source>
        <dbReference type="ARBA" id="ARBA00022630"/>
    </source>
</evidence>
<accession>A0A6A6QUN1</accession>
<evidence type="ECO:0000313" key="5">
    <source>
        <dbReference type="EMBL" id="KAF2496115.1"/>
    </source>
</evidence>